<organism evidence="2 3">
    <name type="scientific">Hominiventricola aquisgranensis</name>
    <dbReference type="NCBI Taxonomy" id="3133164"/>
    <lineage>
        <taxon>Bacteria</taxon>
        <taxon>Bacillati</taxon>
        <taxon>Bacillota</taxon>
        <taxon>Clostridia</taxon>
        <taxon>Lachnospirales</taxon>
        <taxon>Lachnospiraceae</taxon>
        <taxon>Hominiventricola</taxon>
    </lineage>
</organism>
<name>A0ABV1I086_9FIRM</name>
<dbReference type="Proteomes" id="UP001470288">
    <property type="component" value="Unassembled WGS sequence"/>
</dbReference>
<evidence type="ECO:0000259" key="1">
    <source>
        <dbReference type="Pfam" id="PF06855"/>
    </source>
</evidence>
<dbReference type="InterPro" id="IPR023089">
    <property type="entry name" value="YozE_SAM-like"/>
</dbReference>
<evidence type="ECO:0000313" key="2">
    <source>
        <dbReference type="EMBL" id="MEQ2578381.1"/>
    </source>
</evidence>
<dbReference type="InterPro" id="IPR036806">
    <property type="entry name" value="YozE_SAM-like_sf"/>
</dbReference>
<accession>A0ABV1I086</accession>
<comment type="caution">
    <text evidence="2">The sequence shown here is derived from an EMBL/GenBank/DDBJ whole genome shotgun (WGS) entry which is preliminary data.</text>
</comment>
<dbReference type="Gene3D" id="1.10.150.260">
    <property type="entry name" value="YozE SAM-like"/>
    <property type="match status" value="1"/>
</dbReference>
<keyword evidence="3" id="KW-1185">Reference proteome</keyword>
<dbReference type="RefSeq" id="WP_349144105.1">
    <property type="nucleotide sequence ID" value="NZ_JBBMFC010000008.1"/>
</dbReference>
<evidence type="ECO:0000313" key="3">
    <source>
        <dbReference type="Proteomes" id="UP001470288"/>
    </source>
</evidence>
<dbReference type="SUPFAM" id="SSF140652">
    <property type="entry name" value="YozE-like"/>
    <property type="match status" value="1"/>
</dbReference>
<proteinExistence type="predicted"/>
<reference evidence="2 3" key="1">
    <citation type="submission" date="2024-03" db="EMBL/GenBank/DDBJ databases">
        <title>Human intestinal bacterial collection.</title>
        <authorList>
            <person name="Pauvert C."/>
            <person name="Hitch T.C.A."/>
            <person name="Clavel T."/>
        </authorList>
    </citation>
    <scope>NUCLEOTIDE SEQUENCE [LARGE SCALE GENOMIC DNA]</scope>
    <source>
        <strain evidence="2 3">CLA-AA-H78B</strain>
    </source>
</reference>
<dbReference type="EMBL" id="JBBMFC010000008">
    <property type="protein sequence ID" value="MEQ2578381.1"/>
    <property type="molecule type" value="Genomic_DNA"/>
</dbReference>
<feature type="domain" description="YozE SAM-like" evidence="1">
    <location>
        <begin position="7"/>
        <end position="69"/>
    </location>
</feature>
<gene>
    <name evidence="2" type="ORF">WMO62_05905</name>
</gene>
<sequence>MSVVDPTFKEWIRAFVETDTNLGDLAKDILKDPNFPNSSDKDTLVSYLHRRHADPCAVRTLSAAVDLYEAADGAHIV</sequence>
<dbReference type="Pfam" id="PF06855">
    <property type="entry name" value="YozE_SAM_like"/>
    <property type="match status" value="1"/>
</dbReference>
<protein>
    <submittedName>
        <fullName evidence="2">YozE family protein</fullName>
    </submittedName>
</protein>